<dbReference type="PANTHER" id="PTHR48081">
    <property type="entry name" value="AB HYDROLASE SUPERFAMILY PROTEIN C4A8.06C"/>
    <property type="match status" value="1"/>
</dbReference>
<dbReference type="GO" id="GO:0004806">
    <property type="term" value="F:triacylglycerol lipase activity"/>
    <property type="evidence" value="ECO:0007669"/>
    <property type="project" value="TreeGrafter"/>
</dbReference>
<comment type="similarity">
    <text evidence="1">Belongs to the 'GDXG' lipolytic enzyme family.</text>
</comment>
<evidence type="ECO:0000259" key="3">
    <source>
        <dbReference type="Pfam" id="PF07859"/>
    </source>
</evidence>
<dbReference type="AlphaFoldDB" id="A0A927Q380"/>
<dbReference type="EMBL" id="JACYXZ010000005">
    <property type="protein sequence ID" value="MBD8871094.1"/>
    <property type="molecule type" value="Genomic_DNA"/>
</dbReference>
<feature type="domain" description="Alpha/beta hydrolase fold-3" evidence="3">
    <location>
        <begin position="83"/>
        <end position="281"/>
    </location>
</feature>
<dbReference type="Proteomes" id="UP000616839">
    <property type="component" value="Unassembled WGS sequence"/>
</dbReference>
<dbReference type="RefSeq" id="WP_192144431.1">
    <property type="nucleotide sequence ID" value="NZ_JACYXZ010000005.1"/>
</dbReference>
<dbReference type="SUPFAM" id="SSF53474">
    <property type="entry name" value="alpha/beta-Hydrolases"/>
    <property type="match status" value="1"/>
</dbReference>
<name>A0A927Q380_9ACTN</name>
<dbReference type="Gene3D" id="3.40.50.1820">
    <property type="entry name" value="alpha/beta hydrolase"/>
    <property type="match status" value="1"/>
</dbReference>
<evidence type="ECO:0000256" key="1">
    <source>
        <dbReference type="ARBA" id="ARBA00010515"/>
    </source>
</evidence>
<dbReference type="Pfam" id="PF07859">
    <property type="entry name" value="Abhydrolase_3"/>
    <property type="match status" value="1"/>
</dbReference>
<keyword evidence="2 4" id="KW-0378">Hydrolase</keyword>
<evidence type="ECO:0000313" key="4">
    <source>
        <dbReference type="EMBL" id="MBD8871094.1"/>
    </source>
</evidence>
<dbReference type="InterPro" id="IPR050300">
    <property type="entry name" value="GDXG_lipolytic_enzyme"/>
</dbReference>
<dbReference type="PANTHER" id="PTHR48081:SF30">
    <property type="entry name" value="ACETYL-HYDROLASE LIPR-RELATED"/>
    <property type="match status" value="1"/>
</dbReference>
<organism evidence="4 5">
    <name type="scientific">Nocardioides donggukensis</name>
    <dbReference type="NCBI Taxonomy" id="2774019"/>
    <lineage>
        <taxon>Bacteria</taxon>
        <taxon>Bacillati</taxon>
        <taxon>Actinomycetota</taxon>
        <taxon>Actinomycetes</taxon>
        <taxon>Propionibacteriales</taxon>
        <taxon>Nocardioidaceae</taxon>
        <taxon>Nocardioides</taxon>
    </lineage>
</organism>
<accession>A0A927Q380</accession>
<evidence type="ECO:0000256" key="2">
    <source>
        <dbReference type="ARBA" id="ARBA00022801"/>
    </source>
</evidence>
<dbReference type="InterPro" id="IPR029058">
    <property type="entry name" value="AB_hydrolase_fold"/>
</dbReference>
<comment type="caution">
    <text evidence="4">The sequence shown here is derived from an EMBL/GenBank/DDBJ whole genome shotgun (WGS) entry which is preliminary data.</text>
</comment>
<protein>
    <submittedName>
        <fullName evidence="4">Alpha/beta hydrolase</fullName>
    </submittedName>
</protein>
<evidence type="ECO:0000313" key="5">
    <source>
        <dbReference type="Proteomes" id="UP000616839"/>
    </source>
</evidence>
<reference evidence="4" key="1">
    <citation type="submission" date="2020-09" db="EMBL/GenBank/DDBJ databases">
        <title>Nocardioides sp. strain MJB4 16S ribosomal RNA gene Genome sequencing and assembly.</title>
        <authorList>
            <person name="Kim I."/>
        </authorList>
    </citation>
    <scope>NUCLEOTIDE SEQUENCE</scope>
    <source>
        <strain evidence="4">MJB4</strain>
    </source>
</reference>
<proteinExistence type="inferred from homology"/>
<sequence>MIEIHDRTSLRSVAVRVAARAVVRPVLSLWPVEGPLGPARHVVEVGARALPRLRSTTVEHVQGDGWTAELVRPRGAEPGREALVYFHGGAFLFCGLATHRRIVERLSLRTGLPVLSVAYRQRSSHFVETSVSDCTDAVNWLVERGYDPGRMVLVGDSAGGHLAFTVAMEAGAQGLGVAGVVGLSPWLDFDNSVRRTHANARRDAYIPTFRLDRIARQVTGKQILEPSLSPVNRDLDDLPPALLVCAADEVLRCDAELMTERLDAAGVPVDLHVWRGQVHAFPVLAHLLPESSAALDLVSSFVADALGVRERTASWMWAAAEGPTTVAG</sequence>
<dbReference type="InterPro" id="IPR013094">
    <property type="entry name" value="AB_hydrolase_3"/>
</dbReference>
<keyword evidence="5" id="KW-1185">Reference proteome</keyword>
<gene>
    <name evidence="4" type="ORF">IE331_15820</name>
</gene>